<dbReference type="Proteomes" id="UP000192223">
    <property type="component" value="Unplaced"/>
</dbReference>
<evidence type="ECO:0000259" key="2">
    <source>
        <dbReference type="PROSITE" id="PS50072"/>
    </source>
</evidence>
<dbReference type="Gene3D" id="2.40.100.10">
    <property type="entry name" value="Cyclophilin-like"/>
    <property type="match status" value="1"/>
</dbReference>
<dbReference type="InterPro" id="IPR029000">
    <property type="entry name" value="Cyclophilin-like_dom_sf"/>
</dbReference>
<reference evidence="4" key="1">
    <citation type="submission" date="2025-08" db="UniProtKB">
        <authorList>
            <consortium name="RefSeq"/>
        </authorList>
    </citation>
    <scope>IDENTIFICATION</scope>
    <source>
        <tissue evidence="4">Entire body</tissue>
    </source>
</reference>
<evidence type="ECO:0000313" key="3">
    <source>
        <dbReference type="Proteomes" id="UP000192223"/>
    </source>
</evidence>
<gene>
    <name evidence="4" type="primary">LOC108733626</name>
</gene>
<dbReference type="OrthoDB" id="408413at2759"/>
<evidence type="ECO:0000256" key="1">
    <source>
        <dbReference type="SAM" id="MobiDB-lite"/>
    </source>
</evidence>
<sequence>MCDKEEEPPGEIQFRVIGIVTSKDFQKCRAYAERLHRNIPKLYDKPDIRPILDVEWGEFKNKVRRTVGGRSWETDKEVAVFVNDNYIGDYDDFIAHISQTYSFRIFEDWTKLGHEQLIEIIEQNQSNNGVYVYMTIAANNRVIGPLLFLLYSNIVPRTTNNFIKLCRRKKGGFLGAPIHRVVKGSWIQGGGYSIPKRKIPSENFIVPHDKRGVLSMANSGWHKNNSTQFIISLEATPWMDCKYVAFGQLVQGEEVLKIIEGVRTHHEAPVDNLRIVAAGEFTLYPRVDEEAMIELNKYIETREMISMVHEDVIHPGDVESSMIVCSKFLKHCYALKTDLRSYLPFIHLPSYLLFKFLYERILVREEEEEEEEGVSEGYDELRRLWMQPSFLTFATTTSVDILKYITEATATEGEFYQFNADTQQTITETQIEQKPEEPLEKPEVETEKPEDQVEQPEGQEENQEGETEKPVEPAEGQPE</sequence>
<dbReference type="GeneID" id="108733626"/>
<accession>A0A1W4W8I3</accession>
<dbReference type="RefSeq" id="XP_018320371.1">
    <property type="nucleotide sequence ID" value="XM_018464869.1"/>
</dbReference>
<keyword evidence="3" id="KW-1185">Reference proteome</keyword>
<dbReference type="KEGG" id="apln:108733626"/>
<dbReference type="InParanoid" id="A0A1W4W8I3"/>
<dbReference type="GO" id="GO:0005737">
    <property type="term" value="C:cytoplasm"/>
    <property type="evidence" value="ECO:0007669"/>
    <property type="project" value="TreeGrafter"/>
</dbReference>
<dbReference type="PANTHER" id="PTHR11071">
    <property type="entry name" value="PEPTIDYL-PROLYL CIS-TRANS ISOMERASE"/>
    <property type="match status" value="1"/>
</dbReference>
<protein>
    <submittedName>
        <fullName evidence="4">Problable inactive peptidyl-prolyl cis-trans isomerase-like 6</fullName>
    </submittedName>
</protein>
<proteinExistence type="predicted"/>
<feature type="compositionally biased region" description="Acidic residues" evidence="1">
    <location>
        <begin position="452"/>
        <end position="465"/>
    </location>
</feature>
<feature type="region of interest" description="Disordered" evidence="1">
    <location>
        <begin position="430"/>
        <end position="479"/>
    </location>
</feature>
<dbReference type="AlphaFoldDB" id="A0A1W4W8I3"/>
<organism evidence="3 4">
    <name type="scientific">Agrilus planipennis</name>
    <name type="common">Emerald ash borer</name>
    <name type="synonym">Agrilus marcopoli</name>
    <dbReference type="NCBI Taxonomy" id="224129"/>
    <lineage>
        <taxon>Eukaryota</taxon>
        <taxon>Metazoa</taxon>
        <taxon>Ecdysozoa</taxon>
        <taxon>Arthropoda</taxon>
        <taxon>Hexapoda</taxon>
        <taxon>Insecta</taxon>
        <taxon>Pterygota</taxon>
        <taxon>Neoptera</taxon>
        <taxon>Endopterygota</taxon>
        <taxon>Coleoptera</taxon>
        <taxon>Polyphaga</taxon>
        <taxon>Elateriformia</taxon>
        <taxon>Buprestoidea</taxon>
        <taxon>Buprestidae</taxon>
        <taxon>Agrilinae</taxon>
        <taxon>Agrilus</taxon>
    </lineage>
</organism>
<dbReference type="GO" id="GO:0003755">
    <property type="term" value="F:peptidyl-prolyl cis-trans isomerase activity"/>
    <property type="evidence" value="ECO:0007669"/>
    <property type="project" value="InterPro"/>
</dbReference>
<evidence type="ECO:0000313" key="4">
    <source>
        <dbReference type="RefSeq" id="XP_018320371.1"/>
    </source>
</evidence>
<dbReference type="PROSITE" id="PS50072">
    <property type="entry name" value="CSA_PPIASE_2"/>
    <property type="match status" value="1"/>
</dbReference>
<dbReference type="InterPro" id="IPR002130">
    <property type="entry name" value="Cyclophilin-type_PPIase_dom"/>
</dbReference>
<feature type="compositionally biased region" description="Basic and acidic residues" evidence="1">
    <location>
        <begin position="431"/>
        <end position="451"/>
    </location>
</feature>
<name>A0A1W4W8I3_AGRPL</name>
<dbReference type="PRINTS" id="PR00153">
    <property type="entry name" value="CSAPPISMRASE"/>
</dbReference>
<dbReference type="PANTHER" id="PTHR11071:SF561">
    <property type="entry name" value="PEPTIDYL-PROLYL CIS-TRANS ISOMERASE D-RELATED"/>
    <property type="match status" value="1"/>
</dbReference>
<feature type="domain" description="PPIase cyclophilin-type" evidence="2">
    <location>
        <begin position="133"/>
        <end position="280"/>
    </location>
</feature>
<dbReference type="SUPFAM" id="SSF50891">
    <property type="entry name" value="Cyclophilin-like"/>
    <property type="match status" value="1"/>
</dbReference>
<dbReference type="STRING" id="224129.A0A1W4W8I3"/>
<dbReference type="Pfam" id="PF00160">
    <property type="entry name" value="Pro_isomerase"/>
    <property type="match status" value="1"/>
</dbReference>